<dbReference type="CDD" id="cd16413">
    <property type="entry name" value="DGQHR_domain"/>
    <property type="match status" value="1"/>
</dbReference>
<evidence type="ECO:0000313" key="2">
    <source>
        <dbReference type="Proteomes" id="UP000552954"/>
    </source>
</evidence>
<comment type="caution">
    <text evidence="1">The sequence shown here is derived from an EMBL/GenBank/DDBJ whole genome shotgun (WGS) entry which is preliminary data.</text>
</comment>
<sequence length="355" mass="39675">MATFRFPALRAQQAPEHDVFVFAAEPKQVLQFAQIERVGRTDAGELKGFQRHQISSHIKDIRTYMAREDALLPNAVIVAFLEGVTIHRNKDGRVDVSIDAHKGPPGFVVDGQQRLTALSGLDKPGFQVFVSALVCKNYDELRQQFVLINSTRPLPKTLIYELLPTVEGLPERYTARRFAARVVERLNFFGSPALRGEIRQHTNPAGVISDTAMQKLVINSAAHGAVRDLVTYEDREDRAVALIDEYFTAVARVFGGEWTGMSPRHSRLRHGAGIVAMGFVMDLLYANQGATSADDFAAGLQLLKPHTAWTSGVWKTADYNIPWNDIQNTPNDIDLLTHHLVSTTKRQLRKLRRVA</sequence>
<organism evidence="1 2">
    <name type="scientific">Ramlibacter montanisoli</name>
    <dbReference type="NCBI Taxonomy" id="2732512"/>
    <lineage>
        <taxon>Bacteria</taxon>
        <taxon>Pseudomonadati</taxon>
        <taxon>Pseudomonadota</taxon>
        <taxon>Betaproteobacteria</taxon>
        <taxon>Burkholderiales</taxon>
        <taxon>Comamonadaceae</taxon>
        <taxon>Ramlibacter</taxon>
    </lineage>
</organism>
<dbReference type="NCBIfam" id="NF041060">
    <property type="entry name" value="DpdB"/>
    <property type="match status" value="1"/>
</dbReference>
<name>A0A849KEV8_9BURK</name>
<keyword evidence="2" id="KW-1185">Reference proteome</keyword>
<dbReference type="NCBIfam" id="TIGR03187">
    <property type="entry name" value="DGQHR"/>
    <property type="match status" value="1"/>
</dbReference>
<accession>A0A849KEV8</accession>
<dbReference type="InterPro" id="IPR017642">
    <property type="entry name" value="DNA_S_mod_DndB"/>
</dbReference>
<protein>
    <submittedName>
        <fullName evidence="1">DGQHR domain-containing protein</fullName>
    </submittedName>
</protein>
<proteinExistence type="predicted"/>
<dbReference type="InterPro" id="IPR017601">
    <property type="entry name" value="DGQHR-contain_dom"/>
</dbReference>
<dbReference type="Pfam" id="PF14072">
    <property type="entry name" value="DndB"/>
    <property type="match status" value="1"/>
</dbReference>
<reference evidence="1 2" key="2">
    <citation type="submission" date="2020-06" db="EMBL/GenBank/DDBJ databases">
        <title>Ramlibacter rhizophilus sp. nov., isolated from rhizosphere soil of national flower Mugunghwa from South Korea.</title>
        <authorList>
            <person name="Zheng-Fei Y."/>
            <person name="Huan T."/>
        </authorList>
    </citation>
    <scope>NUCLEOTIDE SEQUENCE [LARGE SCALE GENOMIC DNA]</scope>
    <source>
        <strain evidence="1 2">B156</strain>
    </source>
</reference>
<evidence type="ECO:0000313" key="1">
    <source>
        <dbReference type="EMBL" id="NNU44767.1"/>
    </source>
</evidence>
<reference evidence="1 2" key="1">
    <citation type="submission" date="2020-05" db="EMBL/GenBank/DDBJ databases">
        <authorList>
            <person name="Khan S.A."/>
            <person name="Jeon C.O."/>
            <person name="Chun B.H."/>
        </authorList>
    </citation>
    <scope>NUCLEOTIDE SEQUENCE [LARGE SCALE GENOMIC DNA]</scope>
    <source>
        <strain evidence="1 2">B156</strain>
    </source>
</reference>
<dbReference type="EMBL" id="JABFCS010000001">
    <property type="protein sequence ID" value="NNU44767.1"/>
    <property type="molecule type" value="Genomic_DNA"/>
</dbReference>
<dbReference type="RefSeq" id="WP_171561927.1">
    <property type="nucleotide sequence ID" value="NZ_JABFCS010000001.1"/>
</dbReference>
<dbReference type="AlphaFoldDB" id="A0A849KEV8"/>
<dbReference type="Proteomes" id="UP000552954">
    <property type="component" value="Unassembled WGS sequence"/>
</dbReference>
<gene>
    <name evidence="1" type="ORF">HK415_18800</name>
</gene>